<evidence type="ECO:0000259" key="1">
    <source>
        <dbReference type="Pfam" id="PF18735"/>
    </source>
</evidence>
<accession>A0ABT6B5B5</accession>
<sequence length="360" mass="40244">MKAALADFEAGIDQLLVFLDRTEREQGLIGLLNERKRDLPGDEVKLLNQLVATATNTKQYIYTVAIVSLYGLLERLADSLVSGFVVYLGELSEQFKRLPEAIQRNHLPYSLALAEALIRDKFRTETTYEKVIANLHSCFSDAKDYQLNGSAFSLHRGNLTLNRITDMLANVGVQHHLRRMARTPAFSFCLAQREQERDINAPSDEDIRAIFEPIDDLVERRNFVSHGVVLVDDLESVGLLKERCAFVSAYGKGLFELLQHDALKFSAEVGIAVSLGKPIQVFNNKIVCFEIKGHRIAVGDQLFVLTSDAMEPVRASAVESLQIDKVNHLEIMAIEAIKIGAQVGFHAKDGHDYYLLSTPT</sequence>
<dbReference type="Pfam" id="PF18735">
    <property type="entry name" value="HEPN_RiboL-PSP"/>
    <property type="match status" value="1"/>
</dbReference>
<protein>
    <submittedName>
        <fullName evidence="2">HEPN domain-containing protein</fullName>
    </submittedName>
</protein>
<dbReference type="InterPro" id="IPR041519">
    <property type="entry name" value="HEPN_RiboL-PSP"/>
</dbReference>
<feature type="domain" description="RiboL-PSP-HEPN" evidence="1">
    <location>
        <begin position="46"/>
        <end position="257"/>
    </location>
</feature>
<proteinExistence type="predicted"/>
<gene>
    <name evidence="2" type="ORF">P3W85_45210</name>
</gene>
<name>A0ABT6B5B5_9BURK</name>
<evidence type="ECO:0000313" key="3">
    <source>
        <dbReference type="Proteomes" id="UP001216674"/>
    </source>
</evidence>
<dbReference type="RefSeq" id="WP_276269636.1">
    <property type="nucleotide sequence ID" value="NZ_JARJLM010000734.1"/>
</dbReference>
<dbReference type="EMBL" id="JARJLM010000734">
    <property type="protein sequence ID" value="MDF3840075.1"/>
    <property type="molecule type" value="Genomic_DNA"/>
</dbReference>
<evidence type="ECO:0000313" key="2">
    <source>
        <dbReference type="EMBL" id="MDF3840075.1"/>
    </source>
</evidence>
<dbReference type="Proteomes" id="UP001216674">
    <property type="component" value="Unassembled WGS sequence"/>
</dbReference>
<keyword evidence="3" id="KW-1185">Reference proteome</keyword>
<comment type="caution">
    <text evidence="2">The sequence shown here is derived from an EMBL/GenBank/DDBJ whole genome shotgun (WGS) entry which is preliminary data.</text>
</comment>
<reference evidence="2 3" key="1">
    <citation type="submission" date="2023-03" db="EMBL/GenBank/DDBJ databases">
        <title>Draft assemblies of triclosan tolerant bacteria isolated from returned activated sludge.</title>
        <authorList>
            <person name="Van Hamelsveld S."/>
        </authorList>
    </citation>
    <scope>NUCLEOTIDE SEQUENCE [LARGE SCALE GENOMIC DNA]</scope>
    <source>
        <strain evidence="2 3">GW210010_S58</strain>
    </source>
</reference>
<organism evidence="2 3">
    <name type="scientific">Cupriavidus basilensis</name>
    <dbReference type="NCBI Taxonomy" id="68895"/>
    <lineage>
        <taxon>Bacteria</taxon>
        <taxon>Pseudomonadati</taxon>
        <taxon>Pseudomonadota</taxon>
        <taxon>Betaproteobacteria</taxon>
        <taxon>Burkholderiales</taxon>
        <taxon>Burkholderiaceae</taxon>
        <taxon>Cupriavidus</taxon>
    </lineage>
</organism>